<dbReference type="EMBL" id="WTPX01000086">
    <property type="protein sequence ID" value="NNJ26598.1"/>
    <property type="molecule type" value="Genomic_DNA"/>
</dbReference>
<dbReference type="Gene3D" id="3.40.50.300">
    <property type="entry name" value="P-loop containing nucleotide triphosphate hydrolases"/>
    <property type="match status" value="1"/>
</dbReference>
<reference evidence="1 2" key="1">
    <citation type="journal article" date="2020" name="Syst. Appl. Microbiol.">
        <title>Alienimonas chondri sp. nov., a novel planctomycete isolated from the biofilm of the red alga Chondrus crispus.</title>
        <authorList>
            <person name="Vitorino I."/>
            <person name="Albuquerque L."/>
            <person name="Wiegand S."/>
            <person name="Kallscheuer N."/>
            <person name="da Costa M.S."/>
            <person name="Lobo-da-Cunha A."/>
            <person name="Jogler C."/>
            <person name="Lage O.M."/>
        </authorList>
    </citation>
    <scope>NUCLEOTIDE SEQUENCE [LARGE SCALE GENOMIC DNA]</scope>
    <source>
        <strain evidence="1 2">LzC2</strain>
    </source>
</reference>
<protein>
    <recommendedName>
        <fullName evidence="3">AAA+ ATPase domain-containing protein</fullName>
    </recommendedName>
</protein>
<organism evidence="1 2">
    <name type="scientific">Alienimonas chondri</name>
    <dbReference type="NCBI Taxonomy" id="2681879"/>
    <lineage>
        <taxon>Bacteria</taxon>
        <taxon>Pseudomonadati</taxon>
        <taxon>Planctomycetota</taxon>
        <taxon>Planctomycetia</taxon>
        <taxon>Planctomycetales</taxon>
        <taxon>Planctomycetaceae</taxon>
        <taxon>Alienimonas</taxon>
    </lineage>
</organism>
<evidence type="ECO:0008006" key="3">
    <source>
        <dbReference type="Google" id="ProtNLM"/>
    </source>
</evidence>
<comment type="caution">
    <text evidence="1">The sequence shown here is derived from an EMBL/GenBank/DDBJ whole genome shotgun (WGS) entry which is preliminary data.</text>
</comment>
<keyword evidence="2" id="KW-1185">Reference proteome</keyword>
<dbReference type="SUPFAM" id="SSF52540">
    <property type="entry name" value="P-loop containing nucleoside triphosphate hydrolases"/>
    <property type="match status" value="1"/>
</dbReference>
<dbReference type="RefSeq" id="WP_171187745.1">
    <property type="nucleotide sequence ID" value="NZ_WTPX01000086.1"/>
</dbReference>
<sequence>MSKLRKLLQTVPELGIAAPGLLTDGPTLLAQLGANPGCAILFWAGLAGLASADVLHKVFGDDLDEAELVERLKREINPDDVLALLERLVDGQAENDERSTAFEQAVNRIARDERIDLSVLDPADPGTPVVILYRAIAERFDRSESTLAELVGQLQAVQAGVDKLLDAAAVVVPNLQALLDERFARLHERLNLKEADRQAALTALMEEARDAAIEGWIAADQAVQRIGRLSGQVERQTDRIGQAVREGNEGLREEIQAVGAKVGQLAPAVETPPVAPPPTFPAVLIARERDLADLVAVLTGDSAVRAVVLHGALGLGKSELARAVLAHADLVKRYKRRRAFVRCDGLSSTADAAAAALTALGHPLTGGDPVNLLLARTNDAPAAIVLDNLEEVLAREDADRLNALIEGLGTSGDVCVIATARVPDPPPGVRWALACTPKDLDGEDRRAAFLGHAGGRFADDLALGPLLGRIGGRPLILRLLAHAAVRAGSLDRLDRAMRAEGMNALNRPLDGSAGGRLDSVASALAVSLELGGITPDSRAGRTFTALCHLPGGIAAEHEEPVLGEGAADLARLRGLTLVEEADVELADGEETAPGAKRLRVRASVRDAWLRRLGSPAPADGLEVVYLKLAMSARAIARKGGAAVVELLKPEIANVEWAIRRSLAQEQQIAVLATIAWAEFVQLTGAGTPELLVEAERVAEKRGFKSGQAHCAFFLAALAIRRGDPTAKESLARAERLYSRAENPVGQANCICQRFEIAARKGKAAADDLLIQAEELYRNAGDLLGQANCWLNRAKFAIQKDRPAADGMLASAEKLYGQASDPLGQANCSFQRAMLAMLRMDLSASGLFSKTEVLYEKAGDTLGQANCLRQQAVIAWWNDGHDAAVEILAQANDLFRITESRLSQAHCISDRGELEEDRGDMVMARAYFVRAAEAYEALDDWRMVGFMHQRLAKLAENDADRERHLADAAAAEARLPRMLDADED</sequence>
<dbReference type="Proteomes" id="UP000609651">
    <property type="component" value="Unassembled WGS sequence"/>
</dbReference>
<dbReference type="SUPFAM" id="SSF48452">
    <property type="entry name" value="TPR-like"/>
    <property type="match status" value="1"/>
</dbReference>
<evidence type="ECO:0000313" key="2">
    <source>
        <dbReference type="Proteomes" id="UP000609651"/>
    </source>
</evidence>
<dbReference type="Gene3D" id="1.25.40.10">
    <property type="entry name" value="Tetratricopeptide repeat domain"/>
    <property type="match status" value="1"/>
</dbReference>
<proteinExistence type="predicted"/>
<dbReference type="InterPro" id="IPR011990">
    <property type="entry name" value="TPR-like_helical_dom_sf"/>
</dbReference>
<name>A0ABX1VFJ8_9PLAN</name>
<evidence type="ECO:0000313" key="1">
    <source>
        <dbReference type="EMBL" id="NNJ26598.1"/>
    </source>
</evidence>
<dbReference type="InterPro" id="IPR027417">
    <property type="entry name" value="P-loop_NTPase"/>
</dbReference>
<accession>A0ABX1VFJ8</accession>
<gene>
    <name evidence="1" type="ORF">LzC2_26870</name>
</gene>